<accession>A0A162NB17</accession>
<name>A0A162NB17_PHYB8</name>
<dbReference type="OrthoDB" id="2275837at2759"/>
<protein>
    <submittedName>
        <fullName evidence="1">Uncharacterized protein</fullName>
    </submittedName>
</protein>
<dbReference type="InParanoid" id="A0A162NB17"/>
<gene>
    <name evidence="1" type="ORF">PHYBLDRAFT_146069</name>
</gene>
<dbReference type="AlphaFoldDB" id="A0A162NB17"/>
<evidence type="ECO:0000313" key="2">
    <source>
        <dbReference type="Proteomes" id="UP000077315"/>
    </source>
</evidence>
<dbReference type="EMBL" id="KV440982">
    <property type="protein sequence ID" value="OAD72748.1"/>
    <property type="molecule type" value="Genomic_DNA"/>
</dbReference>
<keyword evidence="2" id="KW-1185">Reference proteome</keyword>
<dbReference type="GeneID" id="28992497"/>
<evidence type="ECO:0000313" key="1">
    <source>
        <dbReference type="EMBL" id="OAD72748.1"/>
    </source>
</evidence>
<sequence>MPQPNSTAKPRRFFSYLLALIGLDGYSRPKSHEFGTSSVLSDSTLIVSHADLYDHCDEKLASSAWVFRSWISGLPKMVLCHILSNTALQNPALCDQMMADYRPSASTPTPDRLGEILLAQERARSLVHGLDQLRPSEQFARAADIADELHSLVRLCSLTLHSSSQGHSLVALLGLLIIVQESLDAPPEVRQHVFYHAKFGRTVILEMAAVLKNHKNPPLSSSEWSAVVSILDPPQSWLDSLANACTKIARYDVGWDFRNEYENVLDIARRYRTT</sequence>
<proteinExistence type="predicted"/>
<dbReference type="RefSeq" id="XP_018290788.1">
    <property type="nucleotide sequence ID" value="XM_018431591.1"/>
</dbReference>
<organism evidence="1 2">
    <name type="scientific">Phycomyces blakesleeanus (strain ATCC 8743b / DSM 1359 / FGSC 10004 / NBRC 33097 / NRRL 1555)</name>
    <dbReference type="NCBI Taxonomy" id="763407"/>
    <lineage>
        <taxon>Eukaryota</taxon>
        <taxon>Fungi</taxon>
        <taxon>Fungi incertae sedis</taxon>
        <taxon>Mucoromycota</taxon>
        <taxon>Mucoromycotina</taxon>
        <taxon>Mucoromycetes</taxon>
        <taxon>Mucorales</taxon>
        <taxon>Phycomycetaceae</taxon>
        <taxon>Phycomyces</taxon>
    </lineage>
</organism>
<reference evidence="2" key="1">
    <citation type="submission" date="2015-06" db="EMBL/GenBank/DDBJ databases">
        <title>Expansion of signal transduction pathways in fungi by whole-genome duplication.</title>
        <authorList>
            <consortium name="DOE Joint Genome Institute"/>
            <person name="Corrochano L.M."/>
            <person name="Kuo A."/>
            <person name="Marcet-Houben M."/>
            <person name="Polaino S."/>
            <person name="Salamov A."/>
            <person name="Villalobos J.M."/>
            <person name="Alvarez M.I."/>
            <person name="Avalos J."/>
            <person name="Benito E.P."/>
            <person name="Benoit I."/>
            <person name="Burger G."/>
            <person name="Camino L.P."/>
            <person name="Canovas D."/>
            <person name="Cerda-Olmedo E."/>
            <person name="Cheng J.-F."/>
            <person name="Dominguez A."/>
            <person name="Elias M."/>
            <person name="Eslava A.P."/>
            <person name="Glaser F."/>
            <person name="Grimwood J."/>
            <person name="Gutierrez G."/>
            <person name="Heitman J."/>
            <person name="Henrissat B."/>
            <person name="Iturriaga E.A."/>
            <person name="Lang B.F."/>
            <person name="Lavin J.L."/>
            <person name="Lee S."/>
            <person name="Li W."/>
            <person name="Lindquist E."/>
            <person name="Lopez-Garcia S."/>
            <person name="Luque E.M."/>
            <person name="Marcos A.T."/>
            <person name="Martin J."/>
            <person name="McCluskey K."/>
            <person name="Medina H.R."/>
            <person name="Miralles-Duran A."/>
            <person name="Miyazaki A."/>
            <person name="Munoz-Torres E."/>
            <person name="Oguiza J.A."/>
            <person name="Ohm R."/>
            <person name="Olmedo M."/>
            <person name="Orejas M."/>
            <person name="Ortiz-Castellanos L."/>
            <person name="Pisabarro A.G."/>
            <person name="Rodriguez-Romero J."/>
            <person name="Ruiz-Herrera J."/>
            <person name="Ruiz-Vazquez R."/>
            <person name="Sanz C."/>
            <person name="Schackwitz W."/>
            <person name="Schmutz J."/>
            <person name="Shahriari M."/>
            <person name="Shelest E."/>
            <person name="Silva-Franco F."/>
            <person name="Soanes D."/>
            <person name="Syed K."/>
            <person name="Tagua V.G."/>
            <person name="Talbot N.J."/>
            <person name="Thon M."/>
            <person name="De vries R.P."/>
            <person name="Wiebenga A."/>
            <person name="Yadav J.S."/>
            <person name="Braun E.L."/>
            <person name="Baker S."/>
            <person name="Garre V."/>
            <person name="Horwitz B."/>
            <person name="Torres-Martinez S."/>
            <person name="Idnurm A."/>
            <person name="Herrera-Estrella A."/>
            <person name="Gabaldon T."/>
            <person name="Grigoriev I.V."/>
        </authorList>
    </citation>
    <scope>NUCLEOTIDE SEQUENCE [LARGE SCALE GENOMIC DNA]</scope>
    <source>
        <strain evidence="2">NRRL 1555(-)</strain>
    </source>
</reference>
<dbReference type="Proteomes" id="UP000077315">
    <property type="component" value="Unassembled WGS sequence"/>
</dbReference>
<dbReference type="VEuPathDB" id="FungiDB:PHYBLDRAFT_146069"/>